<reference evidence="2" key="1">
    <citation type="thesis" date="2020" institute="ProQuest LLC" country="789 East Eisenhower Parkway, Ann Arbor, MI, USA">
        <title>Comparative Genomics and Chromosome Evolution.</title>
        <authorList>
            <person name="Mudd A.B."/>
        </authorList>
    </citation>
    <scope>NUCLEOTIDE SEQUENCE</scope>
    <source>
        <strain evidence="2">237g6f4</strain>
        <tissue evidence="2">Blood</tissue>
    </source>
</reference>
<proteinExistence type="predicted"/>
<name>A0AAV6ZAG8_ENGPU</name>
<evidence type="ECO:0000313" key="3">
    <source>
        <dbReference type="Proteomes" id="UP000824782"/>
    </source>
</evidence>
<keyword evidence="1" id="KW-0732">Signal</keyword>
<dbReference type="Proteomes" id="UP000824782">
    <property type="component" value="Unassembled WGS sequence"/>
</dbReference>
<sequence>MMPGPRCPLLVALLLCLLGWSHCCSVLIHSCKCVVERPKPGVGSSAPRKKVICTNEDLREVPDPALLPNKTGTL</sequence>
<feature type="chain" id="PRO_5043832163" evidence="1">
    <location>
        <begin position="24"/>
        <end position="74"/>
    </location>
</feature>
<accession>A0AAV6ZAG8</accession>
<gene>
    <name evidence="2" type="ORF">GDO81_025106</name>
</gene>
<organism evidence="2 3">
    <name type="scientific">Engystomops pustulosus</name>
    <name type="common">Tungara frog</name>
    <name type="synonym">Physalaemus pustulosus</name>
    <dbReference type="NCBI Taxonomy" id="76066"/>
    <lineage>
        <taxon>Eukaryota</taxon>
        <taxon>Metazoa</taxon>
        <taxon>Chordata</taxon>
        <taxon>Craniata</taxon>
        <taxon>Vertebrata</taxon>
        <taxon>Euteleostomi</taxon>
        <taxon>Amphibia</taxon>
        <taxon>Batrachia</taxon>
        <taxon>Anura</taxon>
        <taxon>Neobatrachia</taxon>
        <taxon>Hyloidea</taxon>
        <taxon>Leptodactylidae</taxon>
        <taxon>Leiuperinae</taxon>
        <taxon>Engystomops</taxon>
    </lineage>
</organism>
<evidence type="ECO:0000256" key="1">
    <source>
        <dbReference type="SAM" id="SignalP"/>
    </source>
</evidence>
<keyword evidence="3" id="KW-1185">Reference proteome</keyword>
<evidence type="ECO:0000313" key="2">
    <source>
        <dbReference type="EMBL" id="KAG8543248.1"/>
    </source>
</evidence>
<feature type="signal peptide" evidence="1">
    <location>
        <begin position="1"/>
        <end position="23"/>
    </location>
</feature>
<protein>
    <submittedName>
        <fullName evidence="2">Uncharacterized protein</fullName>
    </submittedName>
</protein>
<comment type="caution">
    <text evidence="2">The sequence shown here is derived from an EMBL/GenBank/DDBJ whole genome shotgun (WGS) entry which is preliminary data.</text>
</comment>
<dbReference type="AlphaFoldDB" id="A0AAV6ZAG8"/>
<dbReference type="EMBL" id="WNYA01003727">
    <property type="protein sequence ID" value="KAG8543248.1"/>
    <property type="molecule type" value="Genomic_DNA"/>
</dbReference>